<keyword evidence="2" id="KW-1185">Reference proteome</keyword>
<sequence length="65" mass="7209">MQRNKGSQMQCTLVQSIASTSKKLVGDVISKPSTVITFLDGITRKSIIRIAHDLGYKVLTRLVFD</sequence>
<protein>
    <submittedName>
        <fullName evidence="1">Putative aminotransferase class IV</fullName>
    </submittedName>
</protein>
<dbReference type="AlphaFoldDB" id="A0A251SNH6"/>
<evidence type="ECO:0000313" key="2">
    <source>
        <dbReference type="Proteomes" id="UP000215914"/>
    </source>
</evidence>
<accession>A0A251SNH6</accession>
<reference evidence="2" key="1">
    <citation type="journal article" date="2017" name="Nature">
        <title>The sunflower genome provides insights into oil metabolism, flowering and Asterid evolution.</title>
        <authorList>
            <person name="Badouin H."/>
            <person name="Gouzy J."/>
            <person name="Grassa C.J."/>
            <person name="Murat F."/>
            <person name="Staton S.E."/>
            <person name="Cottret L."/>
            <person name="Lelandais-Briere C."/>
            <person name="Owens G.L."/>
            <person name="Carrere S."/>
            <person name="Mayjonade B."/>
            <person name="Legrand L."/>
            <person name="Gill N."/>
            <person name="Kane N.C."/>
            <person name="Bowers J.E."/>
            <person name="Hubner S."/>
            <person name="Bellec A."/>
            <person name="Berard A."/>
            <person name="Berges H."/>
            <person name="Blanchet N."/>
            <person name="Boniface M.C."/>
            <person name="Brunel D."/>
            <person name="Catrice O."/>
            <person name="Chaidir N."/>
            <person name="Claudel C."/>
            <person name="Donnadieu C."/>
            <person name="Faraut T."/>
            <person name="Fievet G."/>
            <person name="Helmstetter N."/>
            <person name="King M."/>
            <person name="Knapp S.J."/>
            <person name="Lai Z."/>
            <person name="Le Paslier M.C."/>
            <person name="Lippi Y."/>
            <person name="Lorenzon L."/>
            <person name="Mandel J.R."/>
            <person name="Marage G."/>
            <person name="Marchand G."/>
            <person name="Marquand E."/>
            <person name="Bret-Mestries E."/>
            <person name="Morien E."/>
            <person name="Nambeesan S."/>
            <person name="Nguyen T."/>
            <person name="Pegot-Espagnet P."/>
            <person name="Pouilly N."/>
            <person name="Raftis F."/>
            <person name="Sallet E."/>
            <person name="Schiex T."/>
            <person name="Thomas J."/>
            <person name="Vandecasteele C."/>
            <person name="Vares D."/>
            <person name="Vear F."/>
            <person name="Vautrin S."/>
            <person name="Crespi M."/>
            <person name="Mangin B."/>
            <person name="Burke J.M."/>
            <person name="Salse J."/>
            <person name="Munos S."/>
            <person name="Vincourt P."/>
            <person name="Rieseberg L.H."/>
            <person name="Langlade N.B."/>
        </authorList>
    </citation>
    <scope>NUCLEOTIDE SEQUENCE [LARGE SCALE GENOMIC DNA]</scope>
    <source>
        <strain evidence="2">cv. SF193</strain>
    </source>
</reference>
<organism evidence="1 2">
    <name type="scientific">Helianthus annuus</name>
    <name type="common">Common sunflower</name>
    <dbReference type="NCBI Taxonomy" id="4232"/>
    <lineage>
        <taxon>Eukaryota</taxon>
        <taxon>Viridiplantae</taxon>
        <taxon>Streptophyta</taxon>
        <taxon>Embryophyta</taxon>
        <taxon>Tracheophyta</taxon>
        <taxon>Spermatophyta</taxon>
        <taxon>Magnoliopsida</taxon>
        <taxon>eudicotyledons</taxon>
        <taxon>Gunneridae</taxon>
        <taxon>Pentapetalae</taxon>
        <taxon>asterids</taxon>
        <taxon>campanulids</taxon>
        <taxon>Asterales</taxon>
        <taxon>Asteraceae</taxon>
        <taxon>Asteroideae</taxon>
        <taxon>Heliantheae alliance</taxon>
        <taxon>Heliantheae</taxon>
        <taxon>Helianthus</taxon>
    </lineage>
</organism>
<dbReference type="EMBL" id="CM007902">
    <property type="protein sequence ID" value="OTG00398.1"/>
    <property type="molecule type" value="Genomic_DNA"/>
</dbReference>
<gene>
    <name evidence="1" type="ORF">HannXRQ_Chr13g0390501</name>
</gene>
<evidence type="ECO:0000313" key="1">
    <source>
        <dbReference type="EMBL" id="OTG00398.1"/>
    </source>
</evidence>
<keyword evidence="1" id="KW-0032">Aminotransferase</keyword>
<keyword evidence="1" id="KW-0808">Transferase</keyword>
<proteinExistence type="predicted"/>
<dbReference type="Proteomes" id="UP000215914">
    <property type="component" value="Chromosome 13"/>
</dbReference>
<dbReference type="GO" id="GO:0008483">
    <property type="term" value="F:transaminase activity"/>
    <property type="evidence" value="ECO:0007669"/>
    <property type="project" value="UniProtKB-KW"/>
</dbReference>
<dbReference type="InterPro" id="IPR036038">
    <property type="entry name" value="Aminotransferase-like"/>
</dbReference>
<dbReference type="SUPFAM" id="SSF56752">
    <property type="entry name" value="D-aminoacid aminotransferase-like PLP-dependent enzymes"/>
    <property type="match status" value="1"/>
</dbReference>
<dbReference type="InParanoid" id="A0A251SNH6"/>
<name>A0A251SNH6_HELAN</name>